<evidence type="ECO:0000313" key="3">
    <source>
        <dbReference type="Proteomes" id="UP000607653"/>
    </source>
</evidence>
<dbReference type="Proteomes" id="UP000607653">
    <property type="component" value="Unassembled WGS sequence"/>
</dbReference>
<dbReference type="GO" id="GO:0003676">
    <property type="term" value="F:nucleic acid binding"/>
    <property type="evidence" value="ECO:0007669"/>
    <property type="project" value="InterPro"/>
</dbReference>
<dbReference type="Pfam" id="PF13456">
    <property type="entry name" value="RVT_3"/>
    <property type="match status" value="1"/>
</dbReference>
<gene>
    <name evidence="2" type="ORF">HUJ06_006755</name>
</gene>
<accession>A0A822YY52</accession>
<reference evidence="2 3" key="1">
    <citation type="journal article" date="2020" name="Mol. Biol. Evol.">
        <title>Distinct Expression and Methylation Patterns for Genes with Different Fates following a Single Whole-Genome Duplication in Flowering Plants.</title>
        <authorList>
            <person name="Shi T."/>
            <person name="Rahmani R.S."/>
            <person name="Gugger P.F."/>
            <person name="Wang M."/>
            <person name="Li H."/>
            <person name="Zhang Y."/>
            <person name="Li Z."/>
            <person name="Wang Q."/>
            <person name="Van de Peer Y."/>
            <person name="Marchal K."/>
            <person name="Chen J."/>
        </authorList>
    </citation>
    <scope>NUCLEOTIDE SEQUENCE [LARGE SCALE GENOMIC DNA]</scope>
    <source>
        <tissue evidence="2">Leaf</tissue>
    </source>
</reference>
<dbReference type="GO" id="GO:0004523">
    <property type="term" value="F:RNA-DNA hybrid ribonuclease activity"/>
    <property type="evidence" value="ECO:0007669"/>
    <property type="project" value="InterPro"/>
</dbReference>
<proteinExistence type="predicted"/>
<keyword evidence="3" id="KW-1185">Reference proteome</keyword>
<sequence>MGRSLLVGIGMMGSDAIGAVQAVSMETEIPFSPISNIVVDCESLIRNLQECQFRYILKEKNHLAHNVVRLAQDEPLNHALPTWLWAVLDSDFALCNGLRTFGAPFT</sequence>
<evidence type="ECO:0000259" key="1">
    <source>
        <dbReference type="Pfam" id="PF13456"/>
    </source>
</evidence>
<dbReference type="InterPro" id="IPR002156">
    <property type="entry name" value="RNaseH_domain"/>
</dbReference>
<protein>
    <recommendedName>
        <fullName evidence="1">RNase H type-1 domain-containing protein</fullName>
    </recommendedName>
</protein>
<dbReference type="EMBL" id="DUZY01000004">
    <property type="protein sequence ID" value="DAD36115.1"/>
    <property type="molecule type" value="Genomic_DNA"/>
</dbReference>
<feature type="domain" description="RNase H type-1" evidence="1">
    <location>
        <begin position="14"/>
        <end position="69"/>
    </location>
</feature>
<organism evidence="2 3">
    <name type="scientific">Nelumbo nucifera</name>
    <name type="common">Sacred lotus</name>
    <dbReference type="NCBI Taxonomy" id="4432"/>
    <lineage>
        <taxon>Eukaryota</taxon>
        <taxon>Viridiplantae</taxon>
        <taxon>Streptophyta</taxon>
        <taxon>Embryophyta</taxon>
        <taxon>Tracheophyta</taxon>
        <taxon>Spermatophyta</taxon>
        <taxon>Magnoliopsida</taxon>
        <taxon>Proteales</taxon>
        <taxon>Nelumbonaceae</taxon>
        <taxon>Nelumbo</taxon>
    </lineage>
</organism>
<dbReference type="AlphaFoldDB" id="A0A822YY52"/>
<name>A0A822YY52_NELNU</name>
<evidence type="ECO:0000313" key="2">
    <source>
        <dbReference type="EMBL" id="DAD36115.1"/>
    </source>
</evidence>
<comment type="caution">
    <text evidence="2">The sequence shown here is derived from an EMBL/GenBank/DDBJ whole genome shotgun (WGS) entry which is preliminary data.</text>
</comment>